<evidence type="ECO:0000313" key="1">
    <source>
        <dbReference type="EMBL" id="JAE12171.1"/>
    </source>
</evidence>
<organism evidence="1">
    <name type="scientific">Arundo donax</name>
    <name type="common">Giant reed</name>
    <name type="synonym">Donax arundinaceus</name>
    <dbReference type="NCBI Taxonomy" id="35708"/>
    <lineage>
        <taxon>Eukaryota</taxon>
        <taxon>Viridiplantae</taxon>
        <taxon>Streptophyta</taxon>
        <taxon>Embryophyta</taxon>
        <taxon>Tracheophyta</taxon>
        <taxon>Spermatophyta</taxon>
        <taxon>Magnoliopsida</taxon>
        <taxon>Liliopsida</taxon>
        <taxon>Poales</taxon>
        <taxon>Poaceae</taxon>
        <taxon>PACMAD clade</taxon>
        <taxon>Arundinoideae</taxon>
        <taxon>Arundineae</taxon>
        <taxon>Arundo</taxon>
    </lineage>
</organism>
<dbReference type="AlphaFoldDB" id="A0A0A9FPD8"/>
<protein>
    <submittedName>
        <fullName evidence="1">Uncharacterized protein</fullName>
    </submittedName>
</protein>
<dbReference type="EMBL" id="GBRH01185725">
    <property type="protein sequence ID" value="JAE12171.1"/>
    <property type="molecule type" value="Transcribed_RNA"/>
</dbReference>
<name>A0A0A9FPD8_ARUDO</name>
<reference evidence="1" key="1">
    <citation type="submission" date="2014-09" db="EMBL/GenBank/DDBJ databases">
        <authorList>
            <person name="Magalhaes I.L.F."/>
            <person name="Oliveira U."/>
            <person name="Santos F.R."/>
            <person name="Vidigal T.H.D.A."/>
            <person name="Brescovit A.D."/>
            <person name="Santos A.J."/>
        </authorList>
    </citation>
    <scope>NUCLEOTIDE SEQUENCE</scope>
    <source>
        <tissue evidence="1">Shoot tissue taken approximately 20 cm above the soil surface</tissue>
    </source>
</reference>
<proteinExistence type="predicted"/>
<sequence>MVHISSEISRIYFYGSCGKESLYPNRFW</sequence>
<accession>A0A0A9FPD8</accession>
<reference evidence="1" key="2">
    <citation type="journal article" date="2015" name="Data Brief">
        <title>Shoot transcriptome of the giant reed, Arundo donax.</title>
        <authorList>
            <person name="Barrero R.A."/>
            <person name="Guerrero F.D."/>
            <person name="Moolhuijzen P."/>
            <person name="Goolsby J.A."/>
            <person name="Tidwell J."/>
            <person name="Bellgard S.E."/>
            <person name="Bellgard M.I."/>
        </authorList>
    </citation>
    <scope>NUCLEOTIDE SEQUENCE</scope>
    <source>
        <tissue evidence="1">Shoot tissue taken approximately 20 cm above the soil surface</tissue>
    </source>
</reference>